<name>K8EIS6_9CHLO</name>
<reference evidence="1 2" key="1">
    <citation type="submission" date="2011-10" db="EMBL/GenBank/DDBJ databases">
        <authorList>
            <person name="Genoscope - CEA"/>
        </authorList>
    </citation>
    <scope>NUCLEOTIDE SEQUENCE [LARGE SCALE GENOMIC DNA]</scope>
    <source>
        <strain evidence="1 2">RCC 1105</strain>
    </source>
</reference>
<dbReference type="AlphaFoldDB" id="K8EIS6"/>
<sequence length="139" mass="15975">MVFVRSASSSSSSLLSFLLKSTTTTTSRIKRGSETTRKTIQKYYSSSTTFDRSGETISRDMRRKDLAEETRYFAHEDYELLRKLARKAKRSADEVNPEHGQKLRETERRELAKLVPSLRDGDLTKILNWLHKDGTGTRA</sequence>
<protein>
    <submittedName>
        <fullName evidence="1">Uncharacterized protein</fullName>
    </submittedName>
</protein>
<evidence type="ECO:0000313" key="2">
    <source>
        <dbReference type="Proteomes" id="UP000198341"/>
    </source>
</evidence>
<evidence type="ECO:0000313" key="1">
    <source>
        <dbReference type="EMBL" id="CCO18092.1"/>
    </source>
</evidence>
<dbReference type="RefSeq" id="XP_007510559.1">
    <property type="nucleotide sequence ID" value="XM_007510497.1"/>
</dbReference>
<organism evidence="1 2">
    <name type="scientific">Bathycoccus prasinos</name>
    <dbReference type="NCBI Taxonomy" id="41875"/>
    <lineage>
        <taxon>Eukaryota</taxon>
        <taxon>Viridiplantae</taxon>
        <taxon>Chlorophyta</taxon>
        <taxon>Mamiellophyceae</taxon>
        <taxon>Mamiellales</taxon>
        <taxon>Bathycoccaceae</taxon>
        <taxon>Bathycoccus</taxon>
    </lineage>
</organism>
<dbReference type="KEGG" id="bpg:Bathy10g00410"/>
<dbReference type="GeneID" id="19013118"/>
<keyword evidence="2" id="KW-1185">Reference proteome</keyword>
<proteinExistence type="predicted"/>
<dbReference type="EMBL" id="FO082269">
    <property type="protein sequence ID" value="CCO18092.1"/>
    <property type="molecule type" value="Genomic_DNA"/>
</dbReference>
<dbReference type="Proteomes" id="UP000198341">
    <property type="component" value="Chromosome 10"/>
</dbReference>
<gene>
    <name evidence="1" type="ordered locus">Bathy10g00410</name>
</gene>
<accession>K8EIS6</accession>